<dbReference type="PANTHER" id="PTHR10963">
    <property type="entry name" value="GLYCOSYL HYDROLASE-RELATED"/>
    <property type="match status" value="1"/>
</dbReference>
<keyword evidence="3" id="KW-1185">Reference proteome</keyword>
<keyword evidence="1" id="KW-0732">Signal</keyword>
<dbReference type="PANTHER" id="PTHR10963:SF24">
    <property type="entry name" value="GLYCOSIDASE C21B10.07-RELATED"/>
    <property type="match status" value="1"/>
</dbReference>
<dbReference type="InterPro" id="IPR013320">
    <property type="entry name" value="ConA-like_dom_sf"/>
</dbReference>
<dbReference type="Gene3D" id="2.60.120.200">
    <property type="match status" value="1"/>
</dbReference>
<feature type="signal peptide" evidence="1">
    <location>
        <begin position="1"/>
        <end position="42"/>
    </location>
</feature>
<dbReference type="EMBL" id="JAWWNJ010000009">
    <property type="protein sequence ID" value="KAK7048543.1"/>
    <property type="molecule type" value="Genomic_DNA"/>
</dbReference>
<dbReference type="Pfam" id="PF26113">
    <property type="entry name" value="GH16_XgeA"/>
    <property type="match status" value="1"/>
</dbReference>
<keyword evidence="2" id="KW-0378">Hydrolase</keyword>
<name>A0AAW0DAP1_9AGAR</name>
<dbReference type="GO" id="GO:0016787">
    <property type="term" value="F:hydrolase activity"/>
    <property type="evidence" value="ECO:0007669"/>
    <property type="project" value="UniProtKB-KW"/>
</dbReference>
<feature type="chain" id="PRO_5043810477" evidence="1">
    <location>
        <begin position="43"/>
        <end position="410"/>
    </location>
</feature>
<reference evidence="2 3" key="1">
    <citation type="journal article" date="2024" name="J Genomics">
        <title>Draft genome sequencing and assembly of Favolaschia claudopus CIRM-BRFM 2984 isolated from oak limbs.</title>
        <authorList>
            <person name="Navarro D."/>
            <person name="Drula E."/>
            <person name="Chaduli D."/>
            <person name="Cazenave R."/>
            <person name="Ahrendt S."/>
            <person name="Wang J."/>
            <person name="Lipzen A."/>
            <person name="Daum C."/>
            <person name="Barry K."/>
            <person name="Grigoriev I.V."/>
            <person name="Favel A."/>
            <person name="Rosso M.N."/>
            <person name="Martin F."/>
        </authorList>
    </citation>
    <scope>NUCLEOTIDE SEQUENCE [LARGE SCALE GENOMIC DNA]</scope>
    <source>
        <strain evidence="2 3">CIRM-BRFM 2984</strain>
    </source>
</reference>
<gene>
    <name evidence="2" type="ORF">R3P38DRAFT_2870020</name>
</gene>
<evidence type="ECO:0000313" key="3">
    <source>
        <dbReference type="Proteomes" id="UP001362999"/>
    </source>
</evidence>
<proteinExistence type="predicted"/>
<organism evidence="2 3">
    <name type="scientific">Favolaschia claudopus</name>
    <dbReference type="NCBI Taxonomy" id="2862362"/>
    <lineage>
        <taxon>Eukaryota</taxon>
        <taxon>Fungi</taxon>
        <taxon>Dikarya</taxon>
        <taxon>Basidiomycota</taxon>
        <taxon>Agaricomycotina</taxon>
        <taxon>Agaricomycetes</taxon>
        <taxon>Agaricomycetidae</taxon>
        <taxon>Agaricales</taxon>
        <taxon>Marasmiineae</taxon>
        <taxon>Mycenaceae</taxon>
        <taxon>Favolaschia</taxon>
    </lineage>
</organism>
<dbReference type="InterPro" id="IPR050546">
    <property type="entry name" value="Glycosyl_Hydrlase_16"/>
</dbReference>
<evidence type="ECO:0000313" key="2">
    <source>
        <dbReference type="EMBL" id="KAK7048543.1"/>
    </source>
</evidence>
<accession>A0AAW0DAP1</accession>
<dbReference type="GO" id="GO:0009251">
    <property type="term" value="P:glucan catabolic process"/>
    <property type="evidence" value="ECO:0007669"/>
    <property type="project" value="TreeGrafter"/>
</dbReference>
<evidence type="ECO:0000256" key="1">
    <source>
        <dbReference type="SAM" id="SignalP"/>
    </source>
</evidence>
<dbReference type="SUPFAM" id="SSF49899">
    <property type="entry name" value="Concanavalin A-like lectins/glucanases"/>
    <property type="match status" value="1"/>
</dbReference>
<protein>
    <submittedName>
        <fullName evidence="2">Glycoside hydrolase family 16 protein</fullName>
    </submittedName>
</protein>
<dbReference type="AlphaFoldDB" id="A0AAW0DAP1"/>
<dbReference type="Proteomes" id="UP001362999">
    <property type="component" value="Unassembled WGS sequence"/>
</dbReference>
<sequence length="410" mass="42986">MHWSRASHHSFLSLSTTTIMPSAHFQHLRIAVLATILALTHAQTYNLQQDLSGNNFFSGFKFNESAIDFNNFGNVHFLSQSAANDAKLTFVDGNGHAIIKVDNTTNGAGDPTFGRNTVYLMSNQLMDIGSLLIFDVNHIPFGCSVWPSLFTQGQVWPAQGEIDIIVNLATDNRFSLHVGDPNCNQPTSVASNQTGTISTANGDLSNCTVTPATGDNTIGCVTTETKPNSFGSGFASQGGGVFASLWDVTGVAFWYFPRGSVPGDISVNNKSPNPTTWGKASAWYPASSCDPTKAFGPQIITLVGLSCAFAGVQSLWAPNSGPSCASVAPNCSAAVTDPANYNDAYWDINYLRVFTTGAVNASNSQSAGGSQTASAPGSGPTGAASSLRSAGIHELFVLPGALLLLGLLSL</sequence>
<comment type="caution">
    <text evidence="2">The sequence shown here is derived from an EMBL/GenBank/DDBJ whole genome shotgun (WGS) entry which is preliminary data.</text>
</comment>